<dbReference type="Proteomes" id="UP000027222">
    <property type="component" value="Unassembled WGS sequence"/>
</dbReference>
<feature type="compositionally biased region" description="Pro residues" evidence="1">
    <location>
        <begin position="50"/>
        <end position="66"/>
    </location>
</feature>
<name>A0A067TH93_GALM3</name>
<dbReference type="HOGENOM" id="CLU_2158577_0_0_1"/>
<gene>
    <name evidence="2" type="ORF">GALMADRAFT_134091</name>
</gene>
<accession>A0A067TH93</accession>
<keyword evidence="3" id="KW-1185">Reference proteome</keyword>
<evidence type="ECO:0000256" key="1">
    <source>
        <dbReference type="SAM" id="MobiDB-lite"/>
    </source>
</evidence>
<proteinExistence type="predicted"/>
<evidence type="ECO:0000313" key="2">
    <source>
        <dbReference type="EMBL" id="KDR82481.1"/>
    </source>
</evidence>
<protein>
    <submittedName>
        <fullName evidence="2">Uncharacterized protein</fullName>
    </submittedName>
</protein>
<feature type="compositionally biased region" description="Basic and acidic residues" evidence="1">
    <location>
        <begin position="23"/>
        <end position="46"/>
    </location>
</feature>
<dbReference type="AlphaFoldDB" id="A0A067TH93"/>
<organism evidence="2 3">
    <name type="scientific">Galerina marginata (strain CBS 339.88)</name>
    <dbReference type="NCBI Taxonomy" id="685588"/>
    <lineage>
        <taxon>Eukaryota</taxon>
        <taxon>Fungi</taxon>
        <taxon>Dikarya</taxon>
        <taxon>Basidiomycota</taxon>
        <taxon>Agaricomycotina</taxon>
        <taxon>Agaricomycetes</taxon>
        <taxon>Agaricomycetidae</taxon>
        <taxon>Agaricales</taxon>
        <taxon>Agaricineae</taxon>
        <taxon>Strophariaceae</taxon>
        <taxon>Galerina</taxon>
    </lineage>
</organism>
<dbReference type="EMBL" id="KL142369">
    <property type="protein sequence ID" value="KDR82481.1"/>
    <property type="molecule type" value="Genomic_DNA"/>
</dbReference>
<feature type="region of interest" description="Disordered" evidence="1">
    <location>
        <begin position="1"/>
        <end position="91"/>
    </location>
</feature>
<evidence type="ECO:0000313" key="3">
    <source>
        <dbReference type="Proteomes" id="UP000027222"/>
    </source>
</evidence>
<reference evidence="3" key="1">
    <citation type="journal article" date="2014" name="Proc. Natl. Acad. Sci. U.S.A.">
        <title>Extensive sampling of basidiomycete genomes demonstrates inadequacy of the white-rot/brown-rot paradigm for wood decay fungi.</title>
        <authorList>
            <person name="Riley R."/>
            <person name="Salamov A.A."/>
            <person name="Brown D.W."/>
            <person name="Nagy L.G."/>
            <person name="Floudas D."/>
            <person name="Held B.W."/>
            <person name="Levasseur A."/>
            <person name="Lombard V."/>
            <person name="Morin E."/>
            <person name="Otillar R."/>
            <person name="Lindquist E.A."/>
            <person name="Sun H."/>
            <person name="LaButti K.M."/>
            <person name="Schmutz J."/>
            <person name="Jabbour D."/>
            <person name="Luo H."/>
            <person name="Baker S.E."/>
            <person name="Pisabarro A.G."/>
            <person name="Walton J.D."/>
            <person name="Blanchette R.A."/>
            <person name="Henrissat B."/>
            <person name="Martin F."/>
            <person name="Cullen D."/>
            <person name="Hibbett D.S."/>
            <person name="Grigoriev I.V."/>
        </authorList>
    </citation>
    <scope>NUCLEOTIDE SEQUENCE [LARGE SCALE GENOMIC DNA]</scope>
    <source>
        <strain evidence="3">CBS 339.88</strain>
    </source>
</reference>
<sequence>MARKKKKYDGTHHASFPKPPPKRPAEITEDTHPSKRVHVDDEHDGLTIDPPEPLQPPSAPDQPPIQPDKSILNRVHRPQGASKKMNDTQPHIPKLLRFVLASESPAKIGDP</sequence>